<name>A0A383CI82_9ZZZZ</name>
<dbReference type="CDD" id="cd00085">
    <property type="entry name" value="HNHc"/>
    <property type="match status" value="1"/>
</dbReference>
<dbReference type="AlphaFoldDB" id="A0A383CI82"/>
<accession>A0A383CI82</accession>
<dbReference type="InterPro" id="IPR029471">
    <property type="entry name" value="HNH_5"/>
</dbReference>
<dbReference type="Pfam" id="PF14279">
    <property type="entry name" value="HNH_5"/>
    <property type="match status" value="1"/>
</dbReference>
<dbReference type="InterPro" id="IPR003615">
    <property type="entry name" value="HNH_nuc"/>
</dbReference>
<protein>
    <recommendedName>
        <fullName evidence="1">HNH endonuclease 5 domain-containing protein</fullName>
    </recommendedName>
</protein>
<organism evidence="2">
    <name type="scientific">marine metagenome</name>
    <dbReference type="NCBI Taxonomy" id="408172"/>
    <lineage>
        <taxon>unclassified sequences</taxon>
        <taxon>metagenomes</taxon>
        <taxon>ecological metagenomes</taxon>
    </lineage>
</organism>
<reference evidence="2" key="1">
    <citation type="submission" date="2018-05" db="EMBL/GenBank/DDBJ databases">
        <authorList>
            <person name="Lanie J.A."/>
            <person name="Ng W.-L."/>
            <person name="Kazmierczak K.M."/>
            <person name="Andrzejewski T.M."/>
            <person name="Davidsen T.M."/>
            <person name="Wayne K.J."/>
            <person name="Tettelin H."/>
            <person name="Glass J.I."/>
            <person name="Rusch D."/>
            <person name="Podicherti R."/>
            <person name="Tsui H.-C.T."/>
            <person name="Winkler M.E."/>
        </authorList>
    </citation>
    <scope>NUCLEOTIDE SEQUENCE</scope>
</reference>
<sequence length="173" mass="20024">MGRTKSDISNSAIRIFLQDVGKFYDKARGYDPFGPKKYQKEELLKYFNSECCFCGCQINNKTLSQDHLIPMNKASLGLHAWGNVVPCCKDCNNEKQQQPWQEFLNKKCDGEVLKLRINRINDFVKSMKYDPNLNLHDYADNLYNDVGEVASTLIRLRYSQAENSIKKLLQNNN</sequence>
<dbReference type="Gene3D" id="1.10.30.50">
    <property type="match status" value="1"/>
</dbReference>
<gene>
    <name evidence="2" type="ORF">METZ01_LOCUS484941</name>
</gene>
<evidence type="ECO:0000259" key="1">
    <source>
        <dbReference type="Pfam" id="PF14279"/>
    </source>
</evidence>
<feature type="domain" description="HNH endonuclease 5" evidence="1">
    <location>
        <begin position="51"/>
        <end position="104"/>
    </location>
</feature>
<dbReference type="EMBL" id="UINC01209177">
    <property type="protein sequence ID" value="SVE32087.1"/>
    <property type="molecule type" value="Genomic_DNA"/>
</dbReference>
<proteinExistence type="predicted"/>
<evidence type="ECO:0000313" key="2">
    <source>
        <dbReference type="EMBL" id="SVE32087.1"/>
    </source>
</evidence>